<feature type="disulfide bond" evidence="8">
    <location>
        <begin position="535"/>
        <end position="544"/>
    </location>
</feature>
<feature type="domain" description="Laminin EGF-like" evidence="10">
    <location>
        <begin position="723"/>
        <end position="772"/>
    </location>
</feature>
<feature type="domain" description="Laminin EGF-like" evidence="10">
    <location>
        <begin position="828"/>
        <end position="878"/>
    </location>
</feature>
<feature type="domain" description="Fibronectin type-III" evidence="11">
    <location>
        <begin position="1285"/>
        <end position="1372"/>
    </location>
</feature>
<reference evidence="13" key="2">
    <citation type="submission" date="2025-09" db="UniProtKB">
        <authorList>
            <consortium name="Ensembl"/>
        </authorList>
    </citation>
    <scope>IDENTIFICATION</scope>
</reference>
<evidence type="ECO:0000313" key="13">
    <source>
        <dbReference type="Ensembl" id="ENSLBEP00000005998.1"/>
    </source>
</evidence>
<feature type="domain" description="Fibronectin type-III" evidence="11">
    <location>
        <begin position="1192"/>
        <end position="1284"/>
    </location>
</feature>
<evidence type="ECO:0000313" key="14">
    <source>
        <dbReference type="Proteomes" id="UP000261660"/>
    </source>
</evidence>
<dbReference type="SMART" id="SM00181">
    <property type="entry name" value="EGF"/>
    <property type="match status" value="5"/>
</dbReference>
<organism evidence="13 14">
    <name type="scientific">Labrus bergylta</name>
    <name type="common">ballan wrasse</name>
    <dbReference type="NCBI Taxonomy" id="56723"/>
    <lineage>
        <taxon>Eukaryota</taxon>
        <taxon>Metazoa</taxon>
        <taxon>Chordata</taxon>
        <taxon>Craniata</taxon>
        <taxon>Vertebrata</taxon>
        <taxon>Euteleostomi</taxon>
        <taxon>Actinopterygii</taxon>
        <taxon>Neopterygii</taxon>
        <taxon>Teleostei</taxon>
        <taxon>Neoteleostei</taxon>
        <taxon>Acanthomorphata</taxon>
        <taxon>Eupercaria</taxon>
        <taxon>Labriformes</taxon>
        <taxon>Labridae</taxon>
        <taxon>Labrus</taxon>
    </lineage>
</organism>
<dbReference type="PROSITE" id="PS01248">
    <property type="entry name" value="EGF_LAM_1"/>
    <property type="match status" value="2"/>
</dbReference>
<evidence type="ECO:0000256" key="7">
    <source>
        <dbReference type="ARBA" id="ARBA00023292"/>
    </source>
</evidence>
<feature type="disulfide bond" evidence="8">
    <location>
        <begin position="830"/>
        <end position="847"/>
    </location>
</feature>
<evidence type="ECO:0000259" key="12">
    <source>
        <dbReference type="PROSITE" id="PS51117"/>
    </source>
</evidence>
<dbReference type="CDD" id="cd00055">
    <property type="entry name" value="EGF_Lam"/>
    <property type="match status" value="8"/>
</dbReference>
<dbReference type="Pfam" id="PF00041">
    <property type="entry name" value="fn3"/>
    <property type="match status" value="3"/>
</dbReference>
<dbReference type="InterPro" id="IPR000742">
    <property type="entry name" value="EGF"/>
</dbReference>
<dbReference type="PANTHER" id="PTHR10574:SF274">
    <property type="entry name" value="USHERIN"/>
    <property type="match status" value="1"/>
</dbReference>
<dbReference type="STRING" id="56723.ENSLBEP00000005998"/>
<feature type="signal peptide" evidence="9">
    <location>
        <begin position="1"/>
        <end position="20"/>
    </location>
</feature>
<feature type="domain" description="Fibronectin type-III" evidence="11">
    <location>
        <begin position="1101"/>
        <end position="1191"/>
    </location>
</feature>
<dbReference type="SMART" id="SM00136">
    <property type="entry name" value="LamNT"/>
    <property type="match status" value="1"/>
</dbReference>
<evidence type="ECO:0000256" key="9">
    <source>
        <dbReference type="SAM" id="SignalP"/>
    </source>
</evidence>
<dbReference type="CDD" id="cd00063">
    <property type="entry name" value="FN3"/>
    <property type="match status" value="3"/>
</dbReference>
<evidence type="ECO:0000256" key="1">
    <source>
        <dbReference type="ARBA" id="ARBA00004613"/>
    </source>
</evidence>
<dbReference type="InterPro" id="IPR008211">
    <property type="entry name" value="Laminin_N"/>
</dbReference>
<dbReference type="PANTHER" id="PTHR10574">
    <property type="entry name" value="NETRIN/LAMININ-RELATED"/>
    <property type="match status" value="1"/>
</dbReference>
<dbReference type="FunFam" id="2.10.25.10:FF:000105">
    <property type="entry name" value="laminin subunit gamma-1"/>
    <property type="match status" value="1"/>
</dbReference>
<dbReference type="GO" id="GO:0009888">
    <property type="term" value="P:tissue development"/>
    <property type="evidence" value="ECO:0007669"/>
    <property type="project" value="TreeGrafter"/>
</dbReference>
<feature type="disulfide bond" evidence="8">
    <location>
        <begin position="828"/>
        <end position="840"/>
    </location>
</feature>
<feature type="domain" description="Laminin EGF-like" evidence="10">
    <location>
        <begin position="879"/>
        <end position="929"/>
    </location>
</feature>
<dbReference type="InParanoid" id="A0A3Q3EF52"/>
<dbReference type="InterPro" id="IPR013783">
    <property type="entry name" value="Ig-like_fold"/>
</dbReference>
<feature type="domain" description="Fibronectin type-III" evidence="11">
    <location>
        <begin position="931"/>
        <end position="1021"/>
    </location>
</feature>
<dbReference type="Ensembl" id="ENSLBET00000006299.1">
    <property type="protein sequence ID" value="ENSLBEP00000005998.1"/>
    <property type="gene ID" value="ENSLBEG00000004556.1"/>
</dbReference>
<keyword evidence="3 9" id="KW-0732">Signal</keyword>
<dbReference type="GO" id="GO:0005576">
    <property type="term" value="C:extracellular region"/>
    <property type="evidence" value="ECO:0007669"/>
    <property type="project" value="UniProtKB-SubCell"/>
</dbReference>
<evidence type="ECO:0000256" key="4">
    <source>
        <dbReference type="ARBA" id="ARBA00022737"/>
    </source>
</evidence>
<feature type="disulfide bond" evidence="8">
    <location>
        <begin position="620"/>
        <end position="632"/>
    </location>
</feature>
<comment type="subcellular location">
    <subcellularLocation>
        <location evidence="1">Secreted</location>
    </subcellularLocation>
</comment>
<feature type="disulfide bond" evidence="8">
    <location>
        <begin position="745"/>
        <end position="754"/>
    </location>
</feature>
<dbReference type="PROSITE" id="PS50027">
    <property type="entry name" value="EGF_LAM_2"/>
    <property type="match status" value="7"/>
</dbReference>
<evidence type="ECO:0000256" key="3">
    <source>
        <dbReference type="ARBA" id="ARBA00022729"/>
    </source>
</evidence>
<dbReference type="FunFam" id="2.10.25.10:FF:000011">
    <property type="entry name" value="Cadherin EGF LAG seven-pass G-type receptor"/>
    <property type="match status" value="1"/>
</dbReference>
<dbReference type="Proteomes" id="UP000261660">
    <property type="component" value="Unplaced"/>
</dbReference>
<name>A0A3Q3EF52_9LABR</name>
<dbReference type="PRINTS" id="PR00011">
    <property type="entry name" value="EGFLAMININ"/>
</dbReference>
<evidence type="ECO:0000256" key="8">
    <source>
        <dbReference type="PROSITE-ProRule" id="PRU00460"/>
    </source>
</evidence>
<dbReference type="Gene3D" id="2.10.25.10">
    <property type="entry name" value="Laminin"/>
    <property type="match status" value="9"/>
</dbReference>
<feature type="domain" description="Laminin EGF-like" evidence="10">
    <location>
        <begin position="512"/>
        <end position="564"/>
    </location>
</feature>
<feature type="domain" description="Laminin EGF-like" evidence="10">
    <location>
        <begin position="669"/>
        <end position="722"/>
    </location>
</feature>
<evidence type="ECO:0000256" key="6">
    <source>
        <dbReference type="ARBA" id="ARBA00023180"/>
    </source>
</evidence>
<dbReference type="InterPro" id="IPR002049">
    <property type="entry name" value="LE_dom"/>
</dbReference>
<feature type="disulfide bond" evidence="8">
    <location>
        <begin position="592"/>
        <end position="601"/>
    </location>
</feature>
<accession>A0A3Q3EF52</accession>
<keyword evidence="14" id="KW-1185">Reference proteome</keyword>
<dbReference type="InterPro" id="IPR050440">
    <property type="entry name" value="Laminin/Netrin_ECM"/>
</dbReference>
<dbReference type="InterPro" id="IPR003961">
    <property type="entry name" value="FN3_dom"/>
</dbReference>
<dbReference type="SMART" id="SM00060">
    <property type="entry name" value="FN3"/>
    <property type="match status" value="4"/>
</dbReference>
<dbReference type="GeneTree" id="ENSGT00940000158456"/>
<dbReference type="Pfam" id="PF00053">
    <property type="entry name" value="EGF_laminin"/>
    <property type="match status" value="9"/>
</dbReference>
<feature type="chain" id="PRO_5018546076" description="Usher syndrome 2A (autosomal recessive, mild)" evidence="9">
    <location>
        <begin position="21"/>
        <end position="1385"/>
    </location>
</feature>
<sequence>YFYFVLSFWLLLQIMKKKIALSTEKFKWTGGNFPQMENIAAFKPVSTSPARSTCGIPERSSFCQSPSSQTELMNCYQAFCVQDCPYRSSTPPYAPLLLPAHCLTYFQIHDRRVSLFLDGLEEDGTPFDTQPLASRLSDISEDGAMWVGLSSNGKDCCMIIFVYMLAVKEIVEVYLGVLPELHAQSECRCPPSHPRVHPLVERYCIPSSVEDTTNDRVSRLNLNAHPLSYINDQDMGTTWLSKIMSTQELDRGVTITVDFVNGQYQVTIQFGGLLPDSQPWVDWQFMARNCSVFEMKNNGRLLRPDSVNCLQLPRDVPYSGGNITFSLLTPEPNLRPGYNDFYNTPDLQKMVHATKVRMHLRGQYHTKASRVNQRHRYYVINEITISGRCECHGHADHCDTSVTPYRCVCLPESHTEGNNCQRCTPLFNDKPFRSGDQLQPMNCRACQCHGHSLSCHYDVRADDQPDEHYRGGGGVCDNCMHNTMGKNCELCISGFFRLEESDPTSVDVCRPCHCHTTGTVNGSMECDQVSGQCQCKPAVTGRRCAECLTGWYGLKASNPNGCERCNCSDIGIISTSAGGDPSCKQDTGQCQCKPHVTGVSCDRCEFGYWNLSHPDGCIPCDCDPLGSLSSFCEPDAGQCECKPGVGGRRCNSCGRGSYGLRLEGSCAPCNCSQAGTAPGTDCDPYTGQCVCKASEHVLGHSCDSCRQGFHTLEKRNSLGCLPCACDTSGTVPEGVCDMWTGQCPCREGVEGAMCTDCAHNYYNKGLYEGCVPCICDPRGTVAGSVCDSNTGQCVCLPTRSGQDCSGCPHSSPYTSTYIDITHGMCVECDCHPMGALQRGCEGQTGQCVCAHPSVGGRRCDQCREFFFGFNPGLGRCQPCECDPSGSVNGSCHPDSGLCICKLLVTGDKCDLCQPEASHFDPENPFGCSKAPTQQPAPVGFSLSYSSLHLFWYPPDSPNSNKLNYTLMRDGQSVFSTQSPESFEDTGLLPYSNYSYWILTANVAGSTISALASYQTLGAPPEAQQLHLNLVGRPGPTTANSETILYACTHIDSHTHIADVSELNVTITDLIPNTNYSITLLGCGVSEGLYVRTLETTPEGLPPPTIKAAGPNVLEIQWSPPKKSNGLITSYHIYSFSHLFVKSSPQYDDTLSYTVTGLRPWTQYEFSVRTHNPAGHTNSPWVTVTTRQAPPRGLASPTVSHLAGQPSELLVSWTPPLEPNGFLQSYRIQRNNVSFSFSFDPTVLSYTDEDLSPFSTYSYSIIACTSEGCITSPYTNFTTLEAPPATVDAPTLDSITSSSINISWSQPLTQNGEVTEYVLKLNNQEAYRGRGRNTVLSDLQPHTSYQLVLSACTRGGCTTSSTMSAVTEEAPPTGLLTPTLKVCLFI</sequence>
<evidence type="ECO:0000259" key="11">
    <source>
        <dbReference type="PROSITE" id="PS50853"/>
    </source>
</evidence>
<feature type="domain" description="Laminin EGF-like" evidence="10">
    <location>
        <begin position="565"/>
        <end position="619"/>
    </location>
</feature>
<feature type="disulfide bond" evidence="8">
    <location>
        <begin position="862"/>
        <end position="876"/>
    </location>
</feature>
<keyword evidence="7 8" id="KW-0424">Laminin EGF-like domain</keyword>
<dbReference type="GO" id="GO:0009887">
    <property type="term" value="P:animal organ morphogenesis"/>
    <property type="evidence" value="ECO:0007669"/>
    <property type="project" value="TreeGrafter"/>
</dbReference>
<dbReference type="PROSITE" id="PS51117">
    <property type="entry name" value="LAMININ_NTER"/>
    <property type="match status" value="1"/>
</dbReference>
<evidence type="ECO:0000259" key="10">
    <source>
        <dbReference type="PROSITE" id="PS50027"/>
    </source>
</evidence>
<feature type="disulfide bond" evidence="8">
    <location>
        <begin position="641"/>
        <end position="650"/>
    </location>
</feature>
<feature type="domain" description="Laminin N-terminal" evidence="12">
    <location>
        <begin position="162"/>
        <end position="388"/>
    </location>
</feature>
<dbReference type="SMART" id="SM00180">
    <property type="entry name" value="EGF_Lam"/>
    <property type="match status" value="10"/>
</dbReference>
<dbReference type="Gene3D" id="2.60.40.10">
    <property type="entry name" value="Immunoglobulins"/>
    <property type="match status" value="4"/>
</dbReference>
<evidence type="ECO:0008006" key="15">
    <source>
        <dbReference type="Google" id="ProtNLM"/>
    </source>
</evidence>
<feature type="disulfide bond" evidence="8">
    <location>
        <begin position="900"/>
        <end position="909"/>
    </location>
</feature>
<dbReference type="PROSITE" id="PS50853">
    <property type="entry name" value="FN3"/>
    <property type="match status" value="4"/>
</dbReference>
<proteinExistence type="predicted"/>
<dbReference type="FunFam" id="2.10.25.10:FF:000090">
    <property type="entry name" value="laminin subunit alpha"/>
    <property type="match status" value="4"/>
</dbReference>
<dbReference type="FunFam" id="2.10.25.10:FF:000275">
    <property type="entry name" value="usherin"/>
    <property type="match status" value="1"/>
</dbReference>
<dbReference type="SUPFAM" id="SSF49265">
    <property type="entry name" value="Fibronectin type III"/>
    <property type="match status" value="3"/>
</dbReference>
<keyword evidence="6" id="KW-0325">Glycoprotein</keyword>
<protein>
    <recommendedName>
        <fullName evidence="15">Usher syndrome 2A (autosomal recessive, mild)</fullName>
    </recommendedName>
</protein>
<dbReference type="InterPro" id="IPR036116">
    <property type="entry name" value="FN3_sf"/>
</dbReference>
<dbReference type="FunFam" id="2.60.40.10:FF:001176">
    <property type="entry name" value="Usherin"/>
    <property type="match status" value="1"/>
</dbReference>
<feature type="disulfide bond" evidence="8">
    <location>
        <begin position="622"/>
        <end position="639"/>
    </location>
</feature>
<dbReference type="FunFam" id="2.60.40.10:FF:001211">
    <property type="entry name" value="Usherin"/>
    <property type="match status" value="1"/>
</dbReference>
<feature type="domain" description="Laminin EGF-like" evidence="10">
    <location>
        <begin position="620"/>
        <end position="668"/>
    </location>
</feature>
<keyword evidence="4" id="KW-0677">Repeat</keyword>
<dbReference type="Pfam" id="PF24973">
    <property type="entry name" value="EGF_LMN_ATRN"/>
    <property type="match status" value="1"/>
</dbReference>
<reference evidence="13" key="1">
    <citation type="submission" date="2025-08" db="UniProtKB">
        <authorList>
            <consortium name="Ensembl"/>
        </authorList>
    </citation>
    <scope>IDENTIFICATION</scope>
</reference>
<evidence type="ECO:0000256" key="5">
    <source>
        <dbReference type="ARBA" id="ARBA00023157"/>
    </source>
</evidence>
<keyword evidence="2" id="KW-0964">Secreted</keyword>
<evidence type="ECO:0000256" key="2">
    <source>
        <dbReference type="ARBA" id="ARBA00022525"/>
    </source>
</evidence>
<feature type="disulfide bond" evidence="8">
    <location>
        <begin position="881"/>
        <end position="898"/>
    </location>
</feature>
<feature type="disulfide bond" evidence="8">
    <location>
        <begin position="879"/>
        <end position="891"/>
    </location>
</feature>
<dbReference type="SUPFAM" id="SSF57196">
    <property type="entry name" value="EGF/Laminin"/>
    <property type="match status" value="9"/>
</dbReference>
<dbReference type="Gene3D" id="2.60.120.260">
    <property type="entry name" value="Galactose-binding domain-like"/>
    <property type="match status" value="1"/>
</dbReference>
<dbReference type="InterPro" id="IPR056863">
    <property type="entry name" value="LMN_ATRN_NET-like_EGF"/>
</dbReference>
<keyword evidence="5 8" id="KW-1015">Disulfide bond</keyword>
<comment type="caution">
    <text evidence="8">Lacks conserved residue(s) required for the propagation of feature annotation.</text>
</comment>